<proteinExistence type="predicted"/>
<dbReference type="InterPro" id="IPR002822">
    <property type="entry name" value="Ni_insertion"/>
</dbReference>
<evidence type="ECO:0000313" key="3">
    <source>
        <dbReference type="Proteomes" id="UP001079430"/>
    </source>
</evidence>
<evidence type="ECO:0000313" key="2">
    <source>
        <dbReference type="EMBL" id="MCZ4088839.1"/>
    </source>
</evidence>
<dbReference type="EMBL" id="JAPVOI010000002">
    <property type="protein sequence ID" value="MCZ4088839.1"/>
    <property type="molecule type" value="Genomic_DNA"/>
</dbReference>
<evidence type="ECO:0000256" key="1">
    <source>
        <dbReference type="SAM" id="MobiDB-lite"/>
    </source>
</evidence>
<reference evidence="2" key="1">
    <citation type="submission" date="2022-10" db="EMBL/GenBank/DDBJ databases">
        <title>Whole genome sequencing of three plant growth promoting bacteria isolated from Vachellia tortilis subsp. raddiana in Morocco.</title>
        <authorList>
            <person name="Hnini M."/>
            <person name="Zouagui R."/>
            <person name="Zouagui H."/>
            <person name="Chemao Elfihri M.-W."/>
            <person name="Ibrahimi A."/>
            <person name="Sbabou L."/>
            <person name="Aurag J."/>
        </authorList>
    </citation>
    <scope>NUCLEOTIDE SEQUENCE</scope>
    <source>
        <strain evidence="2">LMR678</strain>
    </source>
</reference>
<name>A0ABT4KAF1_9HYPH</name>
<dbReference type="Proteomes" id="UP001079430">
    <property type="component" value="Unassembled WGS sequence"/>
</dbReference>
<accession>A0ABT4KAF1</accession>
<keyword evidence="3" id="KW-1185">Reference proteome</keyword>
<feature type="compositionally biased region" description="Basic and acidic residues" evidence="1">
    <location>
        <begin position="78"/>
        <end position="95"/>
    </location>
</feature>
<comment type="caution">
    <text evidence="2">The sequence shown here is derived from an EMBL/GenBank/DDBJ whole genome shotgun (WGS) entry which is preliminary data.</text>
</comment>
<organism evidence="2 3">
    <name type="scientific">Sinorhizobium psoraleae</name>
    <dbReference type="NCBI Taxonomy" id="520838"/>
    <lineage>
        <taxon>Bacteria</taxon>
        <taxon>Pseudomonadati</taxon>
        <taxon>Pseudomonadota</taxon>
        <taxon>Alphaproteobacteria</taxon>
        <taxon>Hyphomicrobiales</taxon>
        <taxon>Rhizobiaceae</taxon>
        <taxon>Sinorhizobium/Ensifer group</taxon>
        <taxon>Sinorhizobium</taxon>
    </lineage>
</organism>
<dbReference type="Pfam" id="PF01969">
    <property type="entry name" value="Ni_insertion"/>
    <property type="match status" value="1"/>
</dbReference>
<feature type="region of interest" description="Disordered" evidence="1">
    <location>
        <begin position="75"/>
        <end position="95"/>
    </location>
</feature>
<dbReference type="RefSeq" id="WP_269274921.1">
    <property type="nucleotide sequence ID" value="NZ_JAPVOI010000002.1"/>
</dbReference>
<sequence>MLGLHEVGNRDLIADIVAAATLIDAVHPESWSAGFSSAWPRGFVETAHGRLPVPAPANTLLLRGFWPSTMPRPAWRANHADGRRDPAVLEADAQH</sequence>
<gene>
    <name evidence="2" type="ORF">O3W52_01750</name>
</gene>
<protein>
    <submittedName>
        <fullName evidence="2">DUF111 family protein</fullName>
    </submittedName>
</protein>